<organism evidence="8 9">
    <name type="scientific">Discostella pseudostelligera</name>
    <dbReference type="NCBI Taxonomy" id="259834"/>
    <lineage>
        <taxon>Eukaryota</taxon>
        <taxon>Sar</taxon>
        <taxon>Stramenopiles</taxon>
        <taxon>Ochrophyta</taxon>
        <taxon>Bacillariophyta</taxon>
        <taxon>Coscinodiscophyceae</taxon>
        <taxon>Thalassiosirophycidae</taxon>
        <taxon>Stephanodiscales</taxon>
        <taxon>Stephanodiscaceae</taxon>
        <taxon>Discostella</taxon>
    </lineage>
</organism>
<evidence type="ECO:0000313" key="9">
    <source>
        <dbReference type="Proteomes" id="UP001530293"/>
    </source>
</evidence>
<feature type="compositionally biased region" description="Polar residues" evidence="6">
    <location>
        <begin position="1"/>
        <end position="14"/>
    </location>
</feature>
<dbReference type="PROSITE" id="PS50011">
    <property type="entry name" value="PROTEIN_KINASE_DOM"/>
    <property type="match status" value="1"/>
</dbReference>
<dbReference type="Gene3D" id="3.30.200.20">
    <property type="entry name" value="Phosphorylase Kinase, domain 1"/>
    <property type="match status" value="2"/>
</dbReference>
<evidence type="ECO:0000256" key="6">
    <source>
        <dbReference type="SAM" id="MobiDB-lite"/>
    </source>
</evidence>
<dbReference type="Pfam" id="PF00069">
    <property type="entry name" value="Pkinase"/>
    <property type="match status" value="2"/>
</dbReference>
<feature type="region of interest" description="Disordered" evidence="6">
    <location>
        <begin position="256"/>
        <end position="322"/>
    </location>
</feature>
<dbReference type="CDD" id="cd07834">
    <property type="entry name" value="STKc_MAPK"/>
    <property type="match status" value="1"/>
</dbReference>
<proteinExistence type="predicted"/>
<evidence type="ECO:0000256" key="3">
    <source>
        <dbReference type="ARBA" id="ARBA00022741"/>
    </source>
</evidence>
<feature type="region of interest" description="Disordered" evidence="6">
    <location>
        <begin position="407"/>
        <end position="431"/>
    </location>
</feature>
<dbReference type="PANTHER" id="PTHR24055">
    <property type="entry name" value="MITOGEN-ACTIVATED PROTEIN KINASE"/>
    <property type="match status" value="1"/>
</dbReference>
<dbReference type="SUPFAM" id="SSF56112">
    <property type="entry name" value="Protein kinase-like (PK-like)"/>
    <property type="match status" value="1"/>
</dbReference>
<feature type="domain" description="Protein kinase" evidence="7">
    <location>
        <begin position="446"/>
        <end position="824"/>
    </location>
</feature>
<gene>
    <name evidence="8" type="ORF">ACHAWU_008407</name>
</gene>
<sequence>MSSKGVSSSANGVETANGCARGDNDEAIIPGEHAEKTRIENDPSLVDTDNELHSERESQSENYVTDQNDGGCGATSTANNVADPIAPPAKEIKLNRLSSSVEQVDLDFSLGSLESPRPLNKRQGISMDQSPAPSSSASAKKRKISSVLPIHSLAEALQPEFWQESAAVSEHNIASASFDVGGESGGSSPFSVEHGVEGADEVDETFMRKLSEEDRIRIIEAEEVMRVASLAAEAESPPTATGAGKLMCDATIESATKEGSEKGLGEFDRREQNLMRDTDDSELENFSSSASLREESHMTLTDEEYSRPLPPAPPSTPAMSRDIFAPLPFQSQFDVGGGKISFRDEIRRDELNGTVYEPFDADATTPPRENAKPPERCPLGEEGTKMVEGKINEPLPTQIYRAEAPLPDMSGSVTEPRRGGGGAVTNNRPMQNTRSDFEKWEVGDRYQLKRLLGRGSYGEVAQAIDLNPANSLPSTEGNSSTHNNSAYVAVKMIRNAFDQETDAIRLYRELHILRRLRGHACVIQLYDVVQPSCDLQHFNNLYLVFEYVDTDLYKLIMSPQYLTTEHIQTFLYQMLVGVKYIHSSSVIHRDLKPAILVNEDCTLKICDFGLARIVQNDKISPSTAPQLRNDSFPVDTFDVSTGEQTSATAQDVLDGDSQLTSISRPNFLSRQLTKHVVTRWYRAPELILIQPYSSSVDIWSLGCIFGELLSMQEGSVQNYQNRVPLFPGGSCYPLSRDHVTTNSNERLDQLNVIFSVIGLPSEEDLKSVGKANEYVSSLETKPGRSLESLYPAADPAAIDLLKKMLMFNPSKRCTAAEALDHEFLKPVRRKEMENCATQPLESPKFLETSHIDVAKLKEETYKEVLWYSRS</sequence>
<feature type="compositionally biased region" description="Polar residues" evidence="6">
    <location>
        <begin position="60"/>
        <end position="80"/>
    </location>
</feature>
<dbReference type="InterPro" id="IPR011009">
    <property type="entry name" value="Kinase-like_dom_sf"/>
</dbReference>
<keyword evidence="4" id="KW-0418">Kinase</keyword>
<evidence type="ECO:0000256" key="4">
    <source>
        <dbReference type="ARBA" id="ARBA00022777"/>
    </source>
</evidence>
<dbReference type="AlphaFoldDB" id="A0ABD3LZU3"/>
<feature type="region of interest" description="Disordered" evidence="6">
    <location>
        <begin position="109"/>
        <end position="141"/>
    </location>
</feature>
<feature type="region of interest" description="Disordered" evidence="6">
    <location>
        <begin position="1"/>
        <end position="84"/>
    </location>
</feature>
<reference evidence="8 9" key="1">
    <citation type="submission" date="2024-10" db="EMBL/GenBank/DDBJ databases">
        <title>Updated reference genomes for cyclostephanoid diatoms.</title>
        <authorList>
            <person name="Roberts W.R."/>
            <person name="Alverson A.J."/>
        </authorList>
    </citation>
    <scope>NUCLEOTIDE SEQUENCE [LARGE SCALE GENOMIC DNA]</scope>
    <source>
        <strain evidence="8 9">AJA232-27</strain>
    </source>
</reference>
<keyword evidence="5" id="KW-0067">ATP-binding</keyword>
<dbReference type="GO" id="GO:0004674">
    <property type="term" value="F:protein serine/threonine kinase activity"/>
    <property type="evidence" value="ECO:0007669"/>
    <property type="project" value="UniProtKB-KW"/>
</dbReference>
<evidence type="ECO:0000259" key="7">
    <source>
        <dbReference type="PROSITE" id="PS50011"/>
    </source>
</evidence>
<feature type="compositionally biased region" description="Basic and acidic residues" evidence="6">
    <location>
        <begin position="50"/>
        <end position="59"/>
    </location>
</feature>
<evidence type="ECO:0000256" key="1">
    <source>
        <dbReference type="ARBA" id="ARBA00022527"/>
    </source>
</evidence>
<dbReference type="InterPro" id="IPR050117">
    <property type="entry name" value="MAPK"/>
</dbReference>
<comment type="caution">
    <text evidence="8">The sequence shown here is derived from an EMBL/GenBank/DDBJ whole genome shotgun (WGS) entry which is preliminary data.</text>
</comment>
<evidence type="ECO:0000256" key="5">
    <source>
        <dbReference type="ARBA" id="ARBA00022840"/>
    </source>
</evidence>
<dbReference type="InterPro" id="IPR000719">
    <property type="entry name" value="Prot_kinase_dom"/>
</dbReference>
<feature type="compositionally biased region" description="Basic and acidic residues" evidence="6">
    <location>
        <begin position="256"/>
        <end position="278"/>
    </location>
</feature>
<keyword evidence="9" id="KW-1185">Reference proteome</keyword>
<dbReference type="GO" id="GO:0005524">
    <property type="term" value="F:ATP binding"/>
    <property type="evidence" value="ECO:0007669"/>
    <property type="project" value="UniProtKB-KW"/>
</dbReference>
<dbReference type="Gene3D" id="1.10.510.10">
    <property type="entry name" value="Transferase(Phosphotransferase) domain 1"/>
    <property type="match status" value="2"/>
</dbReference>
<dbReference type="Proteomes" id="UP001530293">
    <property type="component" value="Unassembled WGS sequence"/>
</dbReference>
<evidence type="ECO:0000313" key="8">
    <source>
        <dbReference type="EMBL" id="KAL3757246.1"/>
    </source>
</evidence>
<feature type="compositionally biased region" description="Basic and acidic residues" evidence="6">
    <location>
        <begin position="369"/>
        <end position="382"/>
    </location>
</feature>
<keyword evidence="3" id="KW-0547">Nucleotide-binding</keyword>
<feature type="compositionally biased region" description="Basic and acidic residues" evidence="6">
    <location>
        <begin position="32"/>
        <end position="41"/>
    </location>
</feature>
<protein>
    <recommendedName>
        <fullName evidence="7">Protein kinase domain-containing protein</fullName>
    </recommendedName>
</protein>
<keyword evidence="2" id="KW-0808">Transferase</keyword>
<accession>A0ABD3LZU3</accession>
<dbReference type="EMBL" id="JALLBG020000268">
    <property type="protein sequence ID" value="KAL3757246.1"/>
    <property type="molecule type" value="Genomic_DNA"/>
</dbReference>
<keyword evidence="1" id="KW-0723">Serine/threonine-protein kinase</keyword>
<evidence type="ECO:0000256" key="2">
    <source>
        <dbReference type="ARBA" id="ARBA00022679"/>
    </source>
</evidence>
<feature type="region of interest" description="Disordered" evidence="6">
    <location>
        <begin position="357"/>
        <end position="382"/>
    </location>
</feature>
<name>A0ABD3LZU3_9STRA</name>
<dbReference type="FunFam" id="1.10.510.10:FF:000624">
    <property type="entry name" value="Mitogen-activated protein kinase"/>
    <property type="match status" value="1"/>
</dbReference>